<keyword evidence="2" id="KW-1185">Reference proteome</keyword>
<sequence length="215" mass="24217">MQSPAFGTTWANIEDLSLQWTMDGSCELSREDFDREAVQTAEFTIGLVQYTTRLKRLDLDFDLSSQGEIIMQRLSNLDLCQLQELTLGHLYIEPGTLLSLLQVIRNTLRVVSLSFITMVDGGWDRVLKGLGNELPLLQSIKLQFLRQRPGPCSLVHFPRLSESLVVDENSKFTTIQLKKGPNHLGGSGVFNTTIEYSGRSMNLAIEILRECLALR</sequence>
<dbReference type="OrthoDB" id="5279008at2759"/>
<name>A0A9W9KJD5_9EURO</name>
<evidence type="ECO:0000313" key="1">
    <source>
        <dbReference type="EMBL" id="KAJ5107971.1"/>
    </source>
</evidence>
<proteinExistence type="predicted"/>
<comment type="caution">
    <text evidence="1">The sequence shown here is derived from an EMBL/GenBank/DDBJ whole genome shotgun (WGS) entry which is preliminary data.</text>
</comment>
<dbReference type="InterPro" id="IPR032675">
    <property type="entry name" value="LRR_dom_sf"/>
</dbReference>
<dbReference type="SUPFAM" id="SSF52047">
    <property type="entry name" value="RNI-like"/>
    <property type="match status" value="1"/>
</dbReference>
<protein>
    <submittedName>
        <fullName evidence="1">Uncharacterized protein</fullName>
    </submittedName>
</protein>
<dbReference type="EMBL" id="JAPQKH010000003">
    <property type="protein sequence ID" value="KAJ5107971.1"/>
    <property type="molecule type" value="Genomic_DNA"/>
</dbReference>
<reference evidence="1" key="1">
    <citation type="submission" date="2022-11" db="EMBL/GenBank/DDBJ databases">
        <authorList>
            <person name="Petersen C."/>
        </authorList>
    </citation>
    <scope>NUCLEOTIDE SEQUENCE</scope>
    <source>
        <strain evidence="1">IBT 30069</strain>
    </source>
</reference>
<evidence type="ECO:0000313" key="2">
    <source>
        <dbReference type="Proteomes" id="UP001149165"/>
    </source>
</evidence>
<organism evidence="1 2">
    <name type="scientific">Penicillium angulare</name>
    <dbReference type="NCBI Taxonomy" id="116970"/>
    <lineage>
        <taxon>Eukaryota</taxon>
        <taxon>Fungi</taxon>
        <taxon>Dikarya</taxon>
        <taxon>Ascomycota</taxon>
        <taxon>Pezizomycotina</taxon>
        <taxon>Eurotiomycetes</taxon>
        <taxon>Eurotiomycetidae</taxon>
        <taxon>Eurotiales</taxon>
        <taxon>Aspergillaceae</taxon>
        <taxon>Penicillium</taxon>
    </lineage>
</organism>
<dbReference type="Gene3D" id="3.80.10.10">
    <property type="entry name" value="Ribonuclease Inhibitor"/>
    <property type="match status" value="1"/>
</dbReference>
<dbReference type="Proteomes" id="UP001149165">
    <property type="component" value="Unassembled WGS sequence"/>
</dbReference>
<gene>
    <name evidence="1" type="ORF">N7456_004646</name>
</gene>
<accession>A0A9W9KJD5</accession>
<reference evidence="1" key="2">
    <citation type="journal article" date="2023" name="IMA Fungus">
        <title>Comparative genomic study of the Penicillium genus elucidates a diverse pangenome and 15 lateral gene transfer events.</title>
        <authorList>
            <person name="Petersen C."/>
            <person name="Sorensen T."/>
            <person name="Nielsen M.R."/>
            <person name="Sondergaard T.E."/>
            <person name="Sorensen J.L."/>
            <person name="Fitzpatrick D.A."/>
            <person name="Frisvad J.C."/>
            <person name="Nielsen K.L."/>
        </authorList>
    </citation>
    <scope>NUCLEOTIDE SEQUENCE</scope>
    <source>
        <strain evidence="1">IBT 30069</strain>
    </source>
</reference>
<dbReference type="AlphaFoldDB" id="A0A9W9KJD5"/>